<organism evidence="1 2">
    <name type="scientific">Caldifermentibacillus hisashii</name>
    <dbReference type="NCBI Taxonomy" id="996558"/>
    <lineage>
        <taxon>Bacteria</taxon>
        <taxon>Bacillati</taxon>
        <taxon>Bacillota</taxon>
        <taxon>Bacilli</taxon>
        <taxon>Bacillales</taxon>
        <taxon>Bacillaceae</taxon>
        <taxon>Caldifermentibacillus</taxon>
    </lineage>
</organism>
<evidence type="ECO:0000313" key="1">
    <source>
        <dbReference type="EMBL" id="MEL3959687.1"/>
    </source>
</evidence>
<protein>
    <recommendedName>
        <fullName evidence="3">Phage protein</fullName>
    </recommendedName>
</protein>
<gene>
    <name evidence="1" type="ORF">NST17_21265</name>
</gene>
<name>A0ABU9K5C9_9BACI</name>
<dbReference type="RefSeq" id="WP_342021265.1">
    <property type="nucleotide sequence ID" value="NZ_JBBYAK010000004.1"/>
</dbReference>
<evidence type="ECO:0008006" key="3">
    <source>
        <dbReference type="Google" id="ProtNLM"/>
    </source>
</evidence>
<proteinExistence type="predicted"/>
<dbReference type="Proteomes" id="UP001459714">
    <property type="component" value="Unassembled WGS sequence"/>
</dbReference>
<accession>A0ABU9K5C9</accession>
<keyword evidence="2" id="KW-1185">Reference proteome</keyword>
<reference evidence="1 2" key="1">
    <citation type="submission" date="2024-03" db="EMBL/GenBank/DDBJ databases">
        <title>Bacilli Hybrid Assemblies.</title>
        <authorList>
            <person name="Kovac J."/>
        </authorList>
    </citation>
    <scope>NUCLEOTIDE SEQUENCE [LARGE SCALE GENOMIC DNA]</scope>
    <source>
        <strain evidence="1 2">FSL M8-0022</strain>
    </source>
</reference>
<dbReference type="EMBL" id="JBBYAK010000004">
    <property type="protein sequence ID" value="MEL3959687.1"/>
    <property type="molecule type" value="Genomic_DNA"/>
</dbReference>
<sequence length="93" mass="10894">MDFNYEEFKEKFGEEAADIVKNEIDEIDSVEAFNMKWQLEIASENDIWITFMLITQVDLIIFKVYKNSKAVHTKIRISKADCEKALKIMRIGA</sequence>
<comment type="caution">
    <text evidence="1">The sequence shown here is derived from an EMBL/GenBank/DDBJ whole genome shotgun (WGS) entry which is preliminary data.</text>
</comment>
<evidence type="ECO:0000313" key="2">
    <source>
        <dbReference type="Proteomes" id="UP001459714"/>
    </source>
</evidence>